<evidence type="ECO:0000259" key="7">
    <source>
        <dbReference type="Pfam" id="PF00171"/>
    </source>
</evidence>
<evidence type="ECO:0000256" key="4">
    <source>
        <dbReference type="PIRSR" id="PIRSR036492-1"/>
    </source>
</evidence>
<comment type="caution">
    <text evidence="8">The sequence shown here is derived from an EMBL/GenBank/DDBJ whole genome shotgun (WGS) entry which is preliminary data.</text>
</comment>
<name>A0A833LWS6_9LEPT</name>
<dbReference type="PROSITE" id="PS00687">
    <property type="entry name" value="ALDEHYDE_DEHYDR_GLU"/>
    <property type="match status" value="1"/>
</dbReference>
<sequence>MNAGTVETAERRRVAANLEEFINRNPATGEEIGRHPVLMAGEVEALLERAEKASVSWGALPAKERAKHLRRFRKQIVRDMDEIVDTICAETGKTKMDGVFEIFTVAEHVKYMEKYGPSYLKDEPRSTGLYKNKKAWVTFQPKGVIGIISPWNYPFILTAGPIAQALMAGNTVVVKPSEVTPATTLKMREIADRAGLPADVFLVATGDGRTGQAIVESPRTKMICFTGSTATGRKIAEICGRMLKPVLLELGGKDPMIVLDDAPLERATHAALWGGMSNSGQTCISVERVLVHEKVKDRFIELLQKNIVNLKQGVQSEHPSVGSMAFDKQLGIVLDHIDEAKSKGARIVAGGNRNERYPRGLFIEPTIVVVNDSNLKVWKDETFGPVIALRTFSTDAEAIDMANDSVYGLNGSVWSKNKGRARKIARQIRSGCLCINDVMANYILSDLPFGGQKESGMGRVYGREGLRAFTDLQSVMEDRFTMTRELWWFPYSEKIENLFRKATRLLFG</sequence>
<dbReference type="PANTHER" id="PTHR42804:SF1">
    <property type="entry name" value="ALDEHYDE DEHYDROGENASE-RELATED"/>
    <property type="match status" value="1"/>
</dbReference>
<evidence type="ECO:0000256" key="5">
    <source>
        <dbReference type="PROSITE-ProRule" id="PRU10007"/>
    </source>
</evidence>
<evidence type="ECO:0000256" key="6">
    <source>
        <dbReference type="RuleBase" id="RU003345"/>
    </source>
</evidence>
<evidence type="ECO:0000256" key="1">
    <source>
        <dbReference type="ARBA" id="ARBA00009986"/>
    </source>
</evidence>
<dbReference type="InterPro" id="IPR016162">
    <property type="entry name" value="Ald_DH_N"/>
</dbReference>
<dbReference type="InterPro" id="IPR012394">
    <property type="entry name" value="Aldehyde_DH_NAD(P)"/>
</dbReference>
<evidence type="ECO:0000313" key="8">
    <source>
        <dbReference type="EMBL" id="KAB2931391.1"/>
    </source>
</evidence>
<feature type="domain" description="Aldehyde dehydrogenase" evidence="7">
    <location>
        <begin position="19"/>
        <end position="475"/>
    </location>
</feature>
<dbReference type="FunFam" id="3.40.309.10:FF:000009">
    <property type="entry name" value="Aldehyde dehydrogenase A"/>
    <property type="match status" value="1"/>
</dbReference>
<dbReference type="InterPro" id="IPR016163">
    <property type="entry name" value="Ald_DH_C"/>
</dbReference>
<dbReference type="GO" id="GO:0006081">
    <property type="term" value="P:aldehyde metabolic process"/>
    <property type="evidence" value="ECO:0007669"/>
    <property type="project" value="InterPro"/>
</dbReference>
<dbReference type="InterPro" id="IPR015590">
    <property type="entry name" value="Aldehyde_DH_dom"/>
</dbReference>
<reference evidence="8 9" key="1">
    <citation type="submission" date="2019-10" db="EMBL/GenBank/DDBJ databases">
        <title>Extracellular Electron Transfer in a Candidatus Methanoperedens spp. Enrichment Culture.</title>
        <authorList>
            <person name="Berger S."/>
            <person name="Rangel Shaw D."/>
            <person name="Berben T."/>
            <person name="In 'T Zandt M."/>
            <person name="Frank J."/>
            <person name="Reimann J."/>
            <person name="Jetten M.S.M."/>
            <person name="Welte C.U."/>
        </authorList>
    </citation>
    <scope>NUCLEOTIDE SEQUENCE [LARGE SCALE GENOMIC DNA]</scope>
    <source>
        <strain evidence="8">SB12</strain>
    </source>
</reference>
<evidence type="ECO:0000256" key="3">
    <source>
        <dbReference type="PIRNR" id="PIRNR036492"/>
    </source>
</evidence>
<dbReference type="SUPFAM" id="SSF53720">
    <property type="entry name" value="ALDH-like"/>
    <property type="match status" value="1"/>
</dbReference>
<accession>A0A833LWS6</accession>
<dbReference type="AlphaFoldDB" id="A0A833LWS6"/>
<dbReference type="CDD" id="cd07099">
    <property type="entry name" value="ALDH_DDALDH"/>
    <property type="match status" value="1"/>
</dbReference>
<feature type="active site" evidence="4">
    <location>
        <position position="283"/>
    </location>
</feature>
<feature type="active site" evidence="4 5">
    <location>
        <position position="249"/>
    </location>
</feature>
<evidence type="ECO:0000256" key="2">
    <source>
        <dbReference type="ARBA" id="ARBA00023002"/>
    </source>
</evidence>
<dbReference type="Proteomes" id="UP000460298">
    <property type="component" value="Unassembled WGS sequence"/>
</dbReference>
<dbReference type="EMBL" id="WBUI01000014">
    <property type="protein sequence ID" value="KAB2931391.1"/>
    <property type="molecule type" value="Genomic_DNA"/>
</dbReference>
<gene>
    <name evidence="8" type="ORF">F9K24_14215</name>
</gene>
<protein>
    <recommendedName>
        <fullName evidence="3">Aldehyde dehydrogenase</fullName>
    </recommendedName>
</protein>
<dbReference type="PANTHER" id="PTHR42804">
    <property type="entry name" value="ALDEHYDE DEHYDROGENASE"/>
    <property type="match status" value="1"/>
</dbReference>
<keyword evidence="2 3" id="KW-0560">Oxidoreductase</keyword>
<dbReference type="Gene3D" id="3.40.605.10">
    <property type="entry name" value="Aldehyde Dehydrogenase, Chain A, domain 1"/>
    <property type="match status" value="1"/>
</dbReference>
<dbReference type="PIRSF" id="PIRSF036492">
    <property type="entry name" value="ALDH"/>
    <property type="match status" value="1"/>
</dbReference>
<dbReference type="InterPro" id="IPR016161">
    <property type="entry name" value="Ald_DH/histidinol_DH"/>
</dbReference>
<comment type="similarity">
    <text evidence="1 3 6">Belongs to the aldehyde dehydrogenase family.</text>
</comment>
<dbReference type="InterPro" id="IPR029510">
    <property type="entry name" value="Ald_DH_CS_GLU"/>
</dbReference>
<evidence type="ECO:0000313" key="9">
    <source>
        <dbReference type="Proteomes" id="UP000460298"/>
    </source>
</evidence>
<dbReference type="Gene3D" id="3.40.309.10">
    <property type="entry name" value="Aldehyde Dehydrogenase, Chain A, domain 2"/>
    <property type="match status" value="1"/>
</dbReference>
<dbReference type="Pfam" id="PF00171">
    <property type="entry name" value="Aldedh"/>
    <property type="match status" value="1"/>
</dbReference>
<proteinExistence type="inferred from homology"/>
<organism evidence="8 9">
    <name type="scientific">Leptonema illini</name>
    <dbReference type="NCBI Taxonomy" id="183"/>
    <lineage>
        <taxon>Bacteria</taxon>
        <taxon>Pseudomonadati</taxon>
        <taxon>Spirochaetota</taxon>
        <taxon>Spirochaetia</taxon>
        <taxon>Leptospirales</taxon>
        <taxon>Leptospiraceae</taxon>
        <taxon>Leptonema</taxon>
    </lineage>
</organism>
<dbReference type="GO" id="GO:0016620">
    <property type="term" value="F:oxidoreductase activity, acting on the aldehyde or oxo group of donors, NAD or NADP as acceptor"/>
    <property type="evidence" value="ECO:0007669"/>
    <property type="project" value="InterPro"/>
</dbReference>